<protein>
    <recommendedName>
        <fullName evidence="2">DUF4185 domain-containing protein</fullName>
    </recommendedName>
</protein>
<proteinExistence type="predicted"/>
<evidence type="ECO:0000259" key="2">
    <source>
        <dbReference type="Pfam" id="PF13810"/>
    </source>
</evidence>
<keyword evidence="1" id="KW-0732">Signal</keyword>
<reference evidence="3 4" key="1">
    <citation type="submission" date="2016-10" db="EMBL/GenBank/DDBJ databases">
        <authorList>
            <person name="Varghese N."/>
            <person name="Submissions S."/>
        </authorList>
    </citation>
    <scope>NUCLEOTIDE SEQUENCE [LARGE SCALE GENOMIC DNA]</scope>
    <source>
        <strain evidence="4">YIM D21,KCTC 23444,ACCC 10710</strain>
    </source>
</reference>
<feature type="domain" description="DUF4185" evidence="2">
    <location>
        <begin position="77"/>
        <end position="371"/>
    </location>
</feature>
<dbReference type="Proteomes" id="UP000325289">
    <property type="component" value="Unassembled WGS sequence"/>
</dbReference>
<gene>
    <name evidence="3" type="ORF">SAMN04515678_11446</name>
</gene>
<evidence type="ECO:0000256" key="1">
    <source>
        <dbReference type="SAM" id="SignalP"/>
    </source>
</evidence>
<keyword evidence="4" id="KW-1185">Reference proteome</keyword>
<feature type="signal peptide" evidence="1">
    <location>
        <begin position="1"/>
        <end position="20"/>
    </location>
</feature>
<organism evidence="3 4">
    <name type="scientific">Roseivivax sediminis</name>
    <dbReference type="NCBI Taxonomy" id="936889"/>
    <lineage>
        <taxon>Bacteria</taxon>
        <taxon>Pseudomonadati</taxon>
        <taxon>Pseudomonadota</taxon>
        <taxon>Alphaproteobacteria</taxon>
        <taxon>Rhodobacterales</taxon>
        <taxon>Roseobacteraceae</taxon>
        <taxon>Roseivivax</taxon>
    </lineage>
</organism>
<evidence type="ECO:0000313" key="4">
    <source>
        <dbReference type="Proteomes" id="UP000325289"/>
    </source>
</evidence>
<dbReference type="Gene3D" id="2.120.10.10">
    <property type="match status" value="1"/>
</dbReference>
<accession>A0A1I2CQY2</accession>
<dbReference type="EMBL" id="FOMS01000014">
    <property type="protein sequence ID" value="SFE70644.1"/>
    <property type="molecule type" value="Genomic_DNA"/>
</dbReference>
<dbReference type="RefSeq" id="WP_188129741.1">
    <property type="nucleotide sequence ID" value="NZ_FOMS01000014.1"/>
</dbReference>
<dbReference type="InterPro" id="IPR025442">
    <property type="entry name" value="DUF4185"/>
</dbReference>
<dbReference type="Pfam" id="PF13810">
    <property type="entry name" value="DUF4185"/>
    <property type="match status" value="1"/>
</dbReference>
<sequence length="396" mass="42652">MRVALSLAVTFLSIASLAHAAPPVFDVTVPDLARAETAMSADVPRDELDAPHPDTSLAGALVVGATELVRQLTGAASHNDTAARWNVHGTDLGHMFRHDGALYMVFGDTYGADGGDWRSNTMARIDDPDPAGGLPFAAMIAETTGAAKELVRSAKIPGHEWTVIPTNGISVAGQMVLHYMSVRFWGADDQWFVRRSGLAFSDDHGQSWTKSDRAIWASGLGFEQVAYAEHDGMIYVFGIPQGRYGAVRLGRVAPESLLDPAAYSYWDGAAWSHEITRSAPVVPAPAGELSVAWSETHGRWLMLYFEPARAEIVLRTAPAPTGPWSAAQRVVSSADYPGLYAPYIVPIDDIGDSLYFTMSMWKPVYNVFLMKTTLEGGAGVMATNDVPTEALLPATE</sequence>
<dbReference type="InterPro" id="IPR036278">
    <property type="entry name" value="Sialidase_sf"/>
</dbReference>
<evidence type="ECO:0000313" key="3">
    <source>
        <dbReference type="EMBL" id="SFE70644.1"/>
    </source>
</evidence>
<dbReference type="SUPFAM" id="SSF50939">
    <property type="entry name" value="Sialidases"/>
    <property type="match status" value="1"/>
</dbReference>
<dbReference type="AlphaFoldDB" id="A0A1I2CQY2"/>
<name>A0A1I2CQY2_9RHOB</name>
<feature type="chain" id="PRO_5009302161" description="DUF4185 domain-containing protein" evidence="1">
    <location>
        <begin position="21"/>
        <end position="396"/>
    </location>
</feature>